<evidence type="ECO:0000256" key="5">
    <source>
        <dbReference type="ARBA" id="ARBA00022801"/>
    </source>
</evidence>
<sequence>MKKDINIFLEHILESIYLIEEYIKDKSKSEFLKLRQLQDSVIRRIEIIGEAIKNIPDDFKETHPKIPWKPIIGMRDILIHQYFGIDLNLTWEVIEKDLPKLKKQIIAIKKELS</sequence>
<evidence type="ECO:0000256" key="4">
    <source>
        <dbReference type="ARBA" id="ARBA00022741"/>
    </source>
</evidence>
<dbReference type="AlphaFoldDB" id="X1BW22"/>
<dbReference type="InterPro" id="IPR008201">
    <property type="entry name" value="HepT-like"/>
</dbReference>
<dbReference type="Pfam" id="PF01934">
    <property type="entry name" value="HepT-like"/>
    <property type="match status" value="1"/>
</dbReference>
<dbReference type="GO" id="GO:0016787">
    <property type="term" value="F:hydrolase activity"/>
    <property type="evidence" value="ECO:0007669"/>
    <property type="project" value="UniProtKB-KW"/>
</dbReference>
<keyword evidence="3" id="KW-0540">Nuclease</keyword>
<evidence type="ECO:0008006" key="9">
    <source>
        <dbReference type="Google" id="ProtNLM"/>
    </source>
</evidence>
<protein>
    <recommendedName>
        <fullName evidence="9">DUF86 domain-containing protein</fullName>
    </recommendedName>
</protein>
<accession>X1BW22</accession>
<keyword evidence="1" id="KW-0597">Phosphoprotein</keyword>
<comment type="caution">
    <text evidence="8">The sequence shown here is derived from an EMBL/GenBank/DDBJ whole genome shotgun (WGS) entry which is preliminary data.</text>
</comment>
<gene>
    <name evidence="7" type="ORF">S01H4_10096</name>
    <name evidence="8" type="ORF">S01H4_34154</name>
</gene>
<dbReference type="GO" id="GO:0004540">
    <property type="term" value="F:RNA nuclease activity"/>
    <property type="evidence" value="ECO:0007669"/>
    <property type="project" value="InterPro"/>
</dbReference>
<name>X1BW22_9ZZZZ</name>
<dbReference type="PANTHER" id="PTHR34139">
    <property type="entry name" value="UPF0331 PROTEIN MJ0127"/>
    <property type="match status" value="1"/>
</dbReference>
<evidence type="ECO:0000313" key="7">
    <source>
        <dbReference type="EMBL" id="GAG61579.1"/>
    </source>
</evidence>
<keyword evidence="5" id="KW-0378">Hydrolase</keyword>
<dbReference type="InterPro" id="IPR037038">
    <property type="entry name" value="HepT-like_sf"/>
</dbReference>
<reference evidence="8" key="1">
    <citation type="journal article" date="2014" name="Front. Microbiol.">
        <title>High frequency of phylogenetically diverse reductive dehalogenase-homologous genes in deep subseafloor sedimentary metagenomes.</title>
        <authorList>
            <person name="Kawai M."/>
            <person name="Futagami T."/>
            <person name="Toyoda A."/>
            <person name="Takaki Y."/>
            <person name="Nishi S."/>
            <person name="Hori S."/>
            <person name="Arai W."/>
            <person name="Tsubouchi T."/>
            <person name="Morono Y."/>
            <person name="Uchiyama I."/>
            <person name="Ito T."/>
            <person name="Fujiyama A."/>
            <person name="Inagaki F."/>
            <person name="Takami H."/>
        </authorList>
    </citation>
    <scope>NUCLEOTIDE SEQUENCE</scope>
    <source>
        <strain evidence="8">Expedition CK06-06</strain>
    </source>
</reference>
<keyword evidence="4" id="KW-0547">Nucleotide-binding</keyword>
<comment type="similarity">
    <text evidence="6">Belongs to the HepT RNase toxin family.</text>
</comment>
<dbReference type="EMBL" id="BART01003793">
    <property type="protein sequence ID" value="GAG61579.1"/>
    <property type="molecule type" value="Genomic_DNA"/>
</dbReference>
<evidence type="ECO:0000256" key="1">
    <source>
        <dbReference type="ARBA" id="ARBA00022553"/>
    </source>
</evidence>
<dbReference type="EMBL" id="BART01018055">
    <property type="protein sequence ID" value="GAG85342.1"/>
    <property type="molecule type" value="Genomic_DNA"/>
</dbReference>
<evidence type="ECO:0000256" key="6">
    <source>
        <dbReference type="ARBA" id="ARBA00024207"/>
    </source>
</evidence>
<dbReference type="InterPro" id="IPR051813">
    <property type="entry name" value="HepT_RNase_toxin"/>
</dbReference>
<proteinExistence type="inferred from homology"/>
<dbReference type="PANTHER" id="PTHR34139:SF1">
    <property type="entry name" value="RNASE MJ1380-RELATED"/>
    <property type="match status" value="1"/>
</dbReference>
<dbReference type="GO" id="GO:0110001">
    <property type="term" value="C:toxin-antitoxin complex"/>
    <property type="evidence" value="ECO:0007669"/>
    <property type="project" value="InterPro"/>
</dbReference>
<evidence type="ECO:0000256" key="3">
    <source>
        <dbReference type="ARBA" id="ARBA00022722"/>
    </source>
</evidence>
<evidence type="ECO:0000313" key="8">
    <source>
        <dbReference type="EMBL" id="GAG85342.1"/>
    </source>
</evidence>
<keyword evidence="2" id="KW-1277">Toxin-antitoxin system</keyword>
<dbReference type="Gene3D" id="1.20.120.580">
    <property type="entry name" value="bsu32300-like"/>
    <property type="match status" value="1"/>
</dbReference>
<dbReference type="GO" id="GO:0000166">
    <property type="term" value="F:nucleotide binding"/>
    <property type="evidence" value="ECO:0007669"/>
    <property type="project" value="UniProtKB-KW"/>
</dbReference>
<evidence type="ECO:0000256" key="2">
    <source>
        <dbReference type="ARBA" id="ARBA00022649"/>
    </source>
</evidence>
<organism evidence="8">
    <name type="scientific">marine sediment metagenome</name>
    <dbReference type="NCBI Taxonomy" id="412755"/>
    <lineage>
        <taxon>unclassified sequences</taxon>
        <taxon>metagenomes</taxon>
        <taxon>ecological metagenomes</taxon>
    </lineage>
</organism>